<evidence type="ECO:0000313" key="3">
    <source>
        <dbReference type="Proteomes" id="UP000799779"/>
    </source>
</evidence>
<evidence type="ECO:0000313" key="2">
    <source>
        <dbReference type="EMBL" id="KAF2001915.1"/>
    </source>
</evidence>
<dbReference type="OrthoDB" id="3937309at2759"/>
<proteinExistence type="predicted"/>
<protein>
    <submittedName>
        <fullName evidence="2">Uncharacterized protein</fullName>
    </submittedName>
</protein>
<feature type="compositionally biased region" description="Basic and acidic residues" evidence="1">
    <location>
        <begin position="1"/>
        <end position="11"/>
    </location>
</feature>
<feature type="compositionally biased region" description="Polar residues" evidence="1">
    <location>
        <begin position="22"/>
        <end position="32"/>
    </location>
</feature>
<evidence type="ECO:0000256" key="1">
    <source>
        <dbReference type="SAM" id="MobiDB-lite"/>
    </source>
</evidence>
<sequence>MVERSRQRIWERSSIPGRRQRISSPQQNQENSGEAEEQMMREELDSAWVRHAGEGGEVMDETPPRLGRIERRMREE</sequence>
<feature type="compositionally biased region" description="Basic and acidic residues" evidence="1">
    <location>
        <begin position="67"/>
        <end position="76"/>
    </location>
</feature>
<accession>A0A6A5WS67</accession>
<feature type="region of interest" description="Disordered" evidence="1">
    <location>
        <begin position="1"/>
        <end position="76"/>
    </location>
</feature>
<gene>
    <name evidence="2" type="ORF">P154DRAFT_521377</name>
</gene>
<dbReference type="AlphaFoldDB" id="A0A6A5WS67"/>
<dbReference type="EMBL" id="ML977580">
    <property type="protein sequence ID" value="KAF2001915.1"/>
    <property type="molecule type" value="Genomic_DNA"/>
</dbReference>
<organism evidence="2 3">
    <name type="scientific">Amniculicola lignicola CBS 123094</name>
    <dbReference type="NCBI Taxonomy" id="1392246"/>
    <lineage>
        <taxon>Eukaryota</taxon>
        <taxon>Fungi</taxon>
        <taxon>Dikarya</taxon>
        <taxon>Ascomycota</taxon>
        <taxon>Pezizomycotina</taxon>
        <taxon>Dothideomycetes</taxon>
        <taxon>Pleosporomycetidae</taxon>
        <taxon>Pleosporales</taxon>
        <taxon>Amniculicolaceae</taxon>
        <taxon>Amniculicola</taxon>
    </lineage>
</organism>
<dbReference type="Proteomes" id="UP000799779">
    <property type="component" value="Unassembled WGS sequence"/>
</dbReference>
<name>A0A6A5WS67_9PLEO</name>
<reference evidence="2" key="1">
    <citation type="journal article" date="2020" name="Stud. Mycol.">
        <title>101 Dothideomycetes genomes: a test case for predicting lifestyles and emergence of pathogens.</title>
        <authorList>
            <person name="Haridas S."/>
            <person name="Albert R."/>
            <person name="Binder M."/>
            <person name="Bloem J."/>
            <person name="Labutti K."/>
            <person name="Salamov A."/>
            <person name="Andreopoulos B."/>
            <person name="Baker S."/>
            <person name="Barry K."/>
            <person name="Bills G."/>
            <person name="Bluhm B."/>
            <person name="Cannon C."/>
            <person name="Castanera R."/>
            <person name="Culley D."/>
            <person name="Daum C."/>
            <person name="Ezra D."/>
            <person name="Gonzalez J."/>
            <person name="Henrissat B."/>
            <person name="Kuo A."/>
            <person name="Liang C."/>
            <person name="Lipzen A."/>
            <person name="Lutzoni F."/>
            <person name="Magnuson J."/>
            <person name="Mondo S."/>
            <person name="Nolan M."/>
            <person name="Ohm R."/>
            <person name="Pangilinan J."/>
            <person name="Park H.-J."/>
            <person name="Ramirez L."/>
            <person name="Alfaro M."/>
            <person name="Sun H."/>
            <person name="Tritt A."/>
            <person name="Yoshinaga Y."/>
            <person name="Zwiers L.-H."/>
            <person name="Turgeon B."/>
            <person name="Goodwin S."/>
            <person name="Spatafora J."/>
            <person name="Crous P."/>
            <person name="Grigoriev I."/>
        </authorList>
    </citation>
    <scope>NUCLEOTIDE SEQUENCE</scope>
    <source>
        <strain evidence="2">CBS 123094</strain>
    </source>
</reference>
<keyword evidence="3" id="KW-1185">Reference proteome</keyword>